<comment type="caution">
    <text evidence="1">The sequence shown here is derived from an EMBL/GenBank/DDBJ whole genome shotgun (WGS) entry which is preliminary data.</text>
</comment>
<proteinExistence type="predicted"/>
<organism evidence="1 2">
    <name type="scientific">Panicum virgatum</name>
    <name type="common">Blackwell switchgrass</name>
    <dbReference type="NCBI Taxonomy" id="38727"/>
    <lineage>
        <taxon>Eukaryota</taxon>
        <taxon>Viridiplantae</taxon>
        <taxon>Streptophyta</taxon>
        <taxon>Embryophyta</taxon>
        <taxon>Tracheophyta</taxon>
        <taxon>Spermatophyta</taxon>
        <taxon>Magnoliopsida</taxon>
        <taxon>Liliopsida</taxon>
        <taxon>Poales</taxon>
        <taxon>Poaceae</taxon>
        <taxon>PACMAD clade</taxon>
        <taxon>Panicoideae</taxon>
        <taxon>Panicodae</taxon>
        <taxon>Paniceae</taxon>
        <taxon>Panicinae</taxon>
        <taxon>Panicum</taxon>
        <taxon>Panicum sect. Hiantes</taxon>
    </lineage>
</organism>
<dbReference type="AlphaFoldDB" id="A0A8T0PTV0"/>
<sequence>MQRGSQVKGLPSVAGKGRLIYIFQRYRLSSAACLPVRLTTMQNILGSTFVILTVTSHSQALEFPLIIISHLQEVLVSIVLKHTVRFIIDWISLFLVGEGHDICNYIFMTLMRPLRIGSRGLLSLILQ</sequence>
<dbReference type="Proteomes" id="UP000823388">
    <property type="component" value="Chromosome 7N"/>
</dbReference>
<name>A0A8T0PTV0_PANVG</name>
<evidence type="ECO:0000313" key="1">
    <source>
        <dbReference type="EMBL" id="KAG2565433.1"/>
    </source>
</evidence>
<keyword evidence="2" id="KW-1185">Reference proteome</keyword>
<reference evidence="1" key="1">
    <citation type="submission" date="2020-05" db="EMBL/GenBank/DDBJ databases">
        <title>WGS assembly of Panicum virgatum.</title>
        <authorList>
            <person name="Lovell J.T."/>
            <person name="Jenkins J."/>
            <person name="Shu S."/>
            <person name="Juenger T.E."/>
            <person name="Schmutz J."/>
        </authorList>
    </citation>
    <scope>NUCLEOTIDE SEQUENCE</scope>
    <source>
        <strain evidence="1">AP13</strain>
    </source>
</reference>
<protein>
    <submittedName>
        <fullName evidence="1">Uncharacterized protein</fullName>
    </submittedName>
</protein>
<dbReference type="EMBL" id="CM029050">
    <property type="protein sequence ID" value="KAG2565433.1"/>
    <property type="molecule type" value="Genomic_DNA"/>
</dbReference>
<evidence type="ECO:0000313" key="2">
    <source>
        <dbReference type="Proteomes" id="UP000823388"/>
    </source>
</evidence>
<accession>A0A8T0PTV0</accession>
<gene>
    <name evidence="1" type="ORF">PVAP13_7NG041251</name>
</gene>